<evidence type="ECO:0000256" key="4">
    <source>
        <dbReference type="ARBA" id="ARBA00023186"/>
    </source>
</evidence>
<dbReference type="NCBIfam" id="NF001033">
    <property type="entry name" value="PRK00114.1"/>
    <property type="match status" value="1"/>
</dbReference>
<comment type="subcellular location">
    <subcellularLocation>
        <location evidence="6">Cytoplasm</location>
    </subcellularLocation>
</comment>
<evidence type="ECO:0000313" key="7">
    <source>
        <dbReference type="EMBL" id="TCL39879.1"/>
    </source>
</evidence>
<dbReference type="Pfam" id="PF01430">
    <property type="entry name" value="HSP33"/>
    <property type="match status" value="1"/>
</dbReference>
<keyword evidence="1 6" id="KW-0963">Cytoplasm</keyword>
<keyword evidence="8" id="KW-1185">Reference proteome</keyword>
<comment type="similarity">
    <text evidence="6">Belongs to the HSP33 family.</text>
</comment>
<dbReference type="PANTHER" id="PTHR30111:SF1">
    <property type="entry name" value="33 KDA CHAPERONIN"/>
    <property type="match status" value="1"/>
</dbReference>
<comment type="caution">
    <text evidence="7">The sequence shown here is derived from an EMBL/GenBank/DDBJ whole genome shotgun (WGS) entry which is preliminary data.</text>
</comment>
<dbReference type="GO" id="GO:0044183">
    <property type="term" value="F:protein folding chaperone"/>
    <property type="evidence" value="ECO:0007669"/>
    <property type="project" value="TreeGrafter"/>
</dbReference>
<dbReference type="InterPro" id="IPR016154">
    <property type="entry name" value="Heat_shock_Hsp33_C"/>
</dbReference>
<keyword evidence="2 6" id="KW-0862">Zinc</keyword>
<dbReference type="CDD" id="cd00498">
    <property type="entry name" value="Hsp33"/>
    <property type="match status" value="1"/>
</dbReference>
<dbReference type="Proteomes" id="UP000295063">
    <property type="component" value="Unassembled WGS sequence"/>
</dbReference>
<protein>
    <recommendedName>
        <fullName evidence="6">33 kDa chaperonin</fullName>
    </recommendedName>
    <alternativeName>
        <fullName evidence="6">Heat shock protein 33 homolog</fullName>
        <shortName evidence="6">HSP33</shortName>
    </alternativeName>
</protein>
<dbReference type="Gene3D" id="3.55.30.10">
    <property type="entry name" value="Hsp33 domain"/>
    <property type="match status" value="1"/>
</dbReference>
<evidence type="ECO:0000313" key="8">
    <source>
        <dbReference type="Proteomes" id="UP000295063"/>
    </source>
</evidence>
<proteinExistence type="inferred from homology"/>
<dbReference type="PANTHER" id="PTHR30111">
    <property type="entry name" value="33 KDA CHAPERONIN"/>
    <property type="match status" value="1"/>
</dbReference>
<dbReference type="HAMAP" id="MF_00117">
    <property type="entry name" value="HslO"/>
    <property type="match status" value="1"/>
</dbReference>
<dbReference type="InterPro" id="IPR016153">
    <property type="entry name" value="Heat_shock_Hsp33_N"/>
</dbReference>
<organism evidence="7 8">
    <name type="scientific">Anaerospora hongkongensis</name>
    <dbReference type="NCBI Taxonomy" id="244830"/>
    <lineage>
        <taxon>Bacteria</taxon>
        <taxon>Bacillati</taxon>
        <taxon>Bacillota</taxon>
        <taxon>Negativicutes</taxon>
        <taxon>Selenomonadales</taxon>
        <taxon>Sporomusaceae</taxon>
        <taxon>Anaerospora</taxon>
    </lineage>
</organism>
<feature type="disulfide bond" description="Redox-active" evidence="6">
    <location>
        <begin position="235"/>
        <end position="237"/>
    </location>
</feature>
<name>A0A4R1Q1P1_9FIRM</name>
<dbReference type="GO" id="GO:0042026">
    <property type="term" value="P:protein refolding"/>
    <property type="evidence" value="ECO:0007669"/>
    <property type="project" value="TreeGrafter"/>
</dbReference>
<gene>
    <name evidence="6" type="primary">hslO</name>
    <name evidence="7" type="ORF">EV210_10174</name>
</gene>
<dbReference type="AlphaFoldDB" id="A0A4R1Q1P1"/>
<comment type="function">
    <text evidence="6">Redox regulated molecular chaperone. Protects both thermally unfolding and oxidatively damaged proteins from irreversible aggregation. Plays an important role in the bacterial defense system toward oxidative stress.</text>
</comment>
<sequence>MQDHLLRATANGVRAFVAVTTNLTEEARQRHNCYPIAAAALGRTMTGALLLAANLKTDESISLRIDGDGPLGAIVADAWADGKVRGYVDEPHTDLPLHNGKLAVGQAVGAGNIYVTRFTGLKQPFTGSAELVSGEIAEDLTNYLYISEQTPSTISLGVLVNPDLSVAAAGGLMVQALPGADDATLEQIESNLSNLGSISQLVQQGMDGQAIMHKIFAGMEVDLNLYEPMELTFRCQCSRERVTTALISLGVQELTDILKDGQAELCCHFCTEKYQFNKAELEAVIDSIKQQES</sequence>
<evidence type="ECO:0000256" key="6">
    <source>
        <dbReference type="HAMAP-Rule" id="MF_00117"/>
    </source>
</evidence>
<dbReference type="OrthoDB" id="9776534at2"/>
<accession>A0A4R1Q1P1</accession>
<keyword evidence="4 6" id="KW-0143">Chaperone</keyword>
<keyword evidence="3 6" id="KW-1015">Disulfide bond</keyword>
<dbReference type="Gene3D" id="3.90.1280.10">
    <property type="entry name" value="HSP33 redox switch-like"/>
    <property type="match status" value="1"/>
</dbReference>
<comment type="PTM">
    <text evidence="6">Under oxidizing conditions two disulfide bonds are formed involving the reactive cysteines. Under reducing conditions zinc is bound to the reactive cysteines and the protein is inactive.</text>
</comment>
<evidence type="ECO:0000256" key="3">
    <source>
        <dbReference type="ARBA" id="ARBA00023157"/>
    </source>
</evidence>
<dbReference type="SUPFAM" id="SSF64397">
    <property type="entry name" value="Hsp33 domain"/>
    <property type="match status" value="1"/>
</dbReference>
<dbReference type="GO" id="GO:0005737">
    <property type="term" value="C:cytoplasm"/>
    <property type="evidence" value="ECO:0007669"/>
    <property type="project" value="UniProtKB-SubCell"/>
</dbReference>
<evidence type="ECO:0000256" key="2">
    <source>
        <dbReference type="ARBA" id="ARBA00022833"/>
    </source>
</evidence>
<dbReference type="PIRSF" id="PIRSF005261">
    <property type="entry name" value="Heat_shock_Hsp33"/>
    <property type="match status" value="1"/>
</dbReference>
<dbReference type="RefSeq" id="WP_132073870.1">
    <property type="nucleotide sequence ID" value="NZ_SLUI01000001.1"/>
</dbReference>
<evidence type="ECO:0000256" key="1">
    <source>
        <dbReference type="ARBA" id="ARBA00022490"/>
    </source>
</evidence>
<dbReference type="GO" id="GO:0051082">
    <property type="term" value="F:unfolded protein binding"/>
    <property type="evidence" value="ECO:0007669"/>
    <property type="project" value="UniProtKB-UniRule"/>
</dbReference>
<dbReference type="EMBL" id="SLUI01000001">
    <property type="protein sequence ID" value="TCL39879.1"/>
    <property type="molecule type" value="Genomic_DNA"/>
</dbReference>
<keyword evidence="5 6" id="KW-0676">Redox-active center</keyword>
<evidence type="ECO:0000256" key="5">
    <source>
        <dbReference type="ARBA" id="ARBA00023284"/>
    </source>
</evidence>
<dbReference type="InterPro" id="IPR000397">
    <property type="entry name" value="Heat_shock_Hsp33"/>
</dbReference>
<feature type="disulfide bond" description="Redox-active" evidence="6">
    <location>
        <begin position="267"/>
        <end position="270"/>
    </location>
</feature>
<dbReference type="SUPFAM" id="SSF118352">
    <property type="entry name" value="HSP33 redox switch-like"/>
    <property type="match status" value="1"/>
</dbReference>
<reference evidence="7 8" key="1">
    <citation type="submission" date="2019-03" db="EMBL/GenBank/DDBJ databases">
        <title>Genomic Encyclopedia of Type Strains, Phase IV (KMG-IV): sequencing the most valuable type-strain genomes for metagenomic binning, comparative biology and taxonomic classification.</title>
        <authorList>
            <person name="Goeker M."/>
        </authorList>
    </citation>
    <scope>NUCLEOTIDE SEQUENCE [LARGE SCALE GENOMIC DNA]</scope>
    <source>
        <strain evidence="7 8">DSM 15969</strain>
    </source>
</reference>